<evidence type="ECO:0000256" key="8">
    <source>
        <dbReference type="ARBA" id="ARBA00033102"/>
    </source>
</evidence>
<name>A0ABU9UEE1_9SPIR</name>
<evidence type="ECO:0000259" key="11">
    <source>
        <dbReference type="Pfam" id="PF02749"/>
    </source>
</evidence>
<protein>
    <recommendedName>
        <fullName evidence="4">nicotinate-nucleotide diphosphorylase (carboxylating)</fullName>
        <ecNumber evidence="4">2.4.2.19</ecNumber>
    </recommendedName>
    <alternativeName>
        <fullName evidence="8">Quinolinate phosphoribosyltransferase [decarboxylating]</fullName>
    </alternativeName>
</protein>
<keyword evidence="13" id="KW-1185">Reference proteome</keyword>
<dbReference type="InterPro" id="IPR002638">
    <property type="entry name" value="Quinolinate_PRibosylTrfase_C"/>
</dbReference>
<keyword evidence="5" id="KW-0662">Pyridine nucleotide biosynthesis</keyword>
<comment type="function">
    <text evidence="1">Involved in the catabolism of quinolinic acid (QA).</text>
</comment>
<evidence type="ECO:0000256" key="7">
    <source>
        <dbReference type="ARBA" id="ARBA00022679"/>
    </source>
</evidence>
<organism evidence="12 13">
    <name type="scientific">Rarispira pelagica</name>
    <dbReference type="NCBI Taxonomy" id="3141764"/>
    <lineage>
        <taxon>Bacteria</taxon>
        <taxon>Pseudomonadati</taxon>
        <taxon>Spirochaetota</taxon>
        <taxon>Spirochaetia</taxon>
        <taxon>Winmispirales</taxon>
        <taxon>Winmispiraceae</taxon>
        <taxon>Rarispira</taxon>
    </lineage>
</organism>
<keyword evidence="6 9" id="KW-0328">Glycosyltransferase</keyword>
<dbReference type="PANTHER" id="PTHR32179">
    <property type="entry name" value="NICOTINATE-NUCLEOTIDE PYROPHOSPHORYLASE [CARBOXYLATING]"/>
    <property type="match status" value="1"/>
</dbReference>
<dbReference type="SUPFAM" id="SSF54675">
    <property type="entry name" value="Nicotinate/Quinolinate PRTase N-terminal domain-like"/>
    <property type="match status" value="1"/>
</dbReference>
<evidence type="ECO:0000256" key="5">
    <source>
        <dbReference type="ARBA" id="ARBA00022642"/>
    </source>
</evidence>
<dbReference type="InterPro" id="IPR037128">
    <property type="entry name" value="Quinolinate_PRibosylTase_N_sf"/>
</dbReference>
<feature type="domain" description="Quinolinate phosphoribosyl transferase N-terminal" evidence="11">
    <location>
        <begin position="32"/>
        <end position="117"/>
    </location>
</feature>
<evidence type="ECO:0000256" key="1">
    <source>
        <dbReference type="ARBA" id="ARBA00003237"/>
    </source>
</evidence>
<dbReference type="GO" id="GO:0004514">
    <property type="term" value="F:nicotinate-nucleotide diphosphorylase (carboxylating) activity"/>
    <property type="evidence" value="ECO:0007669"/>
    <property type="project" value="UniProtKB-EC"/>
</dbReference>
<sequence length="288" mass="31530">MNRFEKLCERFSSEIGLLVPLALKEDLSDVGDVTSDAIFDESTFGEAVLVSKGDGVLAGDFLFDFVCRSVCPDVTVEFYKEDGDILCRGDVVARIRGPVRYILRAERVALNFIAFLSGIATETKRFVDAASKYGRVVILDTRKTLPGYRRLSKYAVMCGGGSNHRMGLFDMVMIKDNHVDAAGSISAAVERVRSVWGDRFRVEVECRSVSDVEEAVSAGADIVMLDNMDADECAVAVKRFSGRVKFEASGDMSIERLSAFAASGVDYISVGRITHSAPAFNFSVKYSN</sequence>
<dbReference type="Pfam" id="PF01729">
    <property type="entry name" value="QRPTase_C"/>
    <property type="match status" value="1"/>
</dbReference>
<dbReference type="InterPro" id="IPR013785">
    <property type="entry name" value="Aldolase_TIM"/>
</dbReference>
<dbReference type="EMBL" id="JBCHKQ010000007">
    <property type="protein sequence ID" value="MEM5948914.1"/>
    <property type="molecule type" value="Genomic_DNA"/>
</dbReference>
<evidence type="ECO:0000259" key="10">
    <source>
        <dbReference type="Pfam" id="PF01729"/>
    </source>
</evidence>
<dbReference type="CDD" id="cd01572">
    <property type="entry name" value="QPRTase"/>
    <property type="match status" value="1"/>
</dbReference>
<dbReference type="InterPro" id="IPR022412">
    <property type="entry name" value="Quinolinate_PRibosylTrfase_N"/>
</dbReference>
<dbReference type="InterPro" id="IPR036068">
    <property type="entry name" value="Nicotinate_pribotase-like_C"/>
</dbReference>
<dbReference type="NCBIfam" id="TIGR00078">
    <property type="entry name" value="nadC"/>
    <property type="match status" value="1"/>
</dbReference>
<dbReference type="PANTHER" id="PTHR32179:SF3">
    <property type="entry name" value="NICOTINATE-NUCLEOTIDE PYROPHOSPHORYLASE [CARBOXYLATING]"/>
    <property type="match status" value="1"/>
</dbReference>
<gene>
    <name evidence="12" type="primary">nadC</name>
    <name evidence="12" type="ORF">WKV44_10215</name>
</gene>
<dbReference type="InterPro" id="IPR004393">
    <property type="entry name" value="NadC"/>
</dbReference>
<evidence type="ECO:0000256" key="9">
    <source>
        <dbReference type="PIRNR" id="PIRNR006250"/>
    </source>
</evidence>
<dbReference type="Proteomes" id="UP001466331">
    <property type="component" value="Unassembled WGS sequence"/>
</dbReference>
<dbReference type="InterPro" id="IPR027277">
    <property type="entry name" value="NadC/ModD"/>
</dbReference>
<dbReference type="PIRSF" id="PIRSF006250">
    <property type="entry name" value="NadC_ModD"/>
    <property type="match status" value="1"/>
</dbReference>
<dbReference type="RefSeq" id="WP_420070366.1">
    <property type="nucleotide sequence ID" value="NZ_JBCHKQ010000007.1"/>
</dbReference>
<evidence type="ECO:0000256" key="2">
    <source>
        <dbReference type="ARBA" id="ARBA00004893"/>
    </source>
</evidence>
<evidence type="ECO:0000256" key="6">
    <source>
        <dbReference type="ARBA" id="ARBA00022676"/>
    </source>
</evidence>
<evidence type="ECO:0000256" key="4">
    <source>
        <dbReference type="ARBA" id="ARBA00011944"/>
    </source>
</evidence>
<keyword evidence="7 9" id="KW-0808">Transferase</keyword>
<feature type="domain" description="Quinolinate phosphoribosyl transferase C-terminal" evidence="10">
    <location>
        <begin position="119"/>
        <end position="285"/>
    </location>
</feature>
<comment type="similarity">
    <text evidence="3 9">Belongs to the NadC/ModD family.</text>
</comment>
<dbReference type="Pfam" id="PF02749">
    <property type="entry name" value="QRPTase_N"/>
    <property type="match status" value="1"/>
</dbReference>
<comment type="pathway">
    <text evidence="2">Cofactor biosynthesis; NAD(+) biosynthesis; nicotinate D-ribonucleotide from quinolinate: step 1/1.</text>
</comment>
<dbReference type="Gene3D" id="3.20.20.70">
    <property type="entry name" value="Aldolase class I"/>
    <property type="match status" value="1"/>
</dbReference>
<accession>A0ABU9UEE1</accession>
<dbReference type="EC" id="2.4.2.19" evidence="4"/>
<proteinExistence type="inferred from homology"/>
<evidence type="ECO:0000313" key="12">
    <source>
        <dbReference type="EMBL" id="MEM5948914.1"/>
    </source>
</evidence>
<dbReference type="SUPFAM" id="SSF51690">
    <property type="entry name" value="Nicotinate/Quinolinate PRTase C-terminal domain-like"/>
    <property type="match status" value="1"/>
</dbReference>
<comment type="caution">
    <text evidence="12">The sequence shown here is derived from an EMBL/GenBank/DDBJ whole genome shotgun (WGS) entry which is preliminary data.</text>
</comment>
<evidence type="ECO:0000256" key="3">
    <source>
        <dbReference type="ARBA" id="ARBA00009400"/>
    </source>
</evidence>
<evidence type="ECO:0000313" key="13">
    <source>
        <dbReference type="Proteomes" id="UP001466331"/>
    </source>
</evidence>
<dbReference type="Gene3D" id="3.90.1170.20">
    <property type="entry name" value="Quinolinate phosphoribosyl transferase, N-terminal domain"/>
    <property type="match status" value="1"/>
</dbReference>
<reference evidence="12 13" key="1">
    <citation type="submission" date="2024-03" db="EMBL/GenBank/DDBJ databases">
        <title>Ignisphaera cupida sp. nov., a hyperthermophilic hydrolytic archaeon from a hot spring of Kamchatka, and proposal of Ignisphaeraceae fam. nov.</title>
        <authorList>
            <person name="Podosokorskaya O.A."/>
            <person name="Elcheninov A.G."/>
            <person name="Maltseva A.I."/>
            <person name="Zayulina K.S."/>
            <person name="Novikov A."/>
            <person name="Merkel A.Y."/>
        </authorList>
    </citation>
    <scope>NUCLEOTIDE SEQUENCE [LARGE SCALE GENOMIC DNA]</scope>
    <source>
        <strain evidence="12 13">38H-sp</strain>
    </source>
</reference>